<dbReference type="PANTHER" id="PTHR39664">
    <property type="match status" value="1"/>
</dbReference>
<accession>A0A3N0VDY2</accession>
<dbReference type="InterPro" id="IPR029060">
    <property type="entry name" value="PIN-like_dom_sf"/>
</dbReference>
<dbReference type="Proteomes" id="UP000282106">
    <property type="component" value="Unassembled WGS sequence"/>
</dbReference>
<evidence type="ECO:0000259" key="1">
    <source>
        <dbReference type="Pfam" id="PF01850"/>
    </source>
</evidence>
<sequence length="130" mass="14115">MQAVDTNVLARFVLRDDAAQVRRADALLKTAVWVPVTVFLELAWVLGCVRASEQEVIEDLRALLGLPNLHCDQGEAVALGLSWAEQGMDLADALHLALSQRQQGFRSFDKALIATAKKAKPRTLAVVAAP</sequence>
<dbReference type="AlphaFoldDB" id="A0A3N0VDY2"/>
<dbReference type="EMBL" id="RJVO01000003">
    <property type="protein sequence ID" value="ROH90987.1"/>
    <property type="molecule type" value="Genomic_DNA"/>
</dbReference>
<evidence type="ECO:0000313" key="3">
    <source>
        <dbReference type="Proteomes" id="UP000282106"/>
    </source>
</evidence>
<dbReference type="Pfam" id="PF01850">
    <property type="entry name" value="PIN"/>
    <property type="match status" value="1"/>
</dbReference>
<comment type="caution">
    <text evidence="2">The sequence shown here is derived from an EMBL/GenBank/DDBJ whole genome shotgun (WGS) entry which is preliminary data.</text>
</comment>
<dbReference type="Gene3D" id="3.40.50.1010">
    <property type="entry name" value="5'-nuclease"/>
    <property type="match status" value="1"/>
</dbReference>
<feature type="domain" description="PIN" evidence="1">
    <location>
        <begin position="4"/>
        <end position="117"/>
    </location>
</feature>
<name>A0A3N0VDY2_9GAMM</name>
<gene>
    <name evidence="2" type="ORF">ED208_08410</name>
</gene>
<dbReference type="CDD" id="cd18683">
    <property type="entry name" value="PIN_VapC-like"/>
    <property type="match status" value="1"/>
</dbReference>
<organism evidence="2 3">
    <name type="scientific">Stagnimonas aquatica</name>
    <dbReference type="NCBI Taxonomy" id="2689987"/>
    <lineage>
        <taxon>Bacteria</taxon>
        <taxon>Pseudomonadati</taxon>
        <taxon>Pseudomonadota</taxon>
        <taxon>Gammaproteobacteria</taxon>
        <taxon>Nevskiales</taxon>
        <taxon>Nevskiaceae</taxon>
        <taxon>Stagnimonas</taxon>
    </lineage>
</organism>
<dbReference type="PANTHER" id="PTHR39664:SF2">
    <property type="entry name" value="NUCLEIC ACID-BINDING PROTEIN, CONTAINING PIN DOMAIN-RELATED"/>
    <property type="match status" value="1"/>
</dbReference>
<protein>
    <submittedName>
        <fullName evidence="2">Type II toxin-antitoxin system VapC family toxin</fullName>
    </submittedName>
</protein>
<reference evidence="2 3" key="1">
    <citation type="submission" date="2018-10" db="EMBL/GenBank/DDBJ databases">
        <authorList>
            <person name="Chen W.-M."/>
        </authorList>
    </citation>
    <scope>NUCLEOTIDE SEQUENCE [LARGE SCALE GENOMIC DNA]</scope>
    <source>
        <strain evidence="2 3">THS-13</strain>
    </source>
</reference>
<proteinExistence type="predicted"/>
<dbReference type="InterPro" id="IPR002716">
    <property type="entry name" value="PIN_dom"/>
</dbReference>
<evidence type="ECO:0000313" key="2">
    <source>
        <dbReference type="EMBL" id="ROH90987.1"/>
    </source>
</evidence>
<dbReference type="SUPFAM" id="SSF88723">
    <property type="entry name" value="PIN domain-like"/>
    <property type="match status" value="1"/>
</dbReference>
<dbReference type="InParanoid" id="A0A3N0VDY2"/>
<keyword evidence="3" id="KW-1185">Reference proteome</keyword>
<dbReference type="RefSeq" id="WP_123211442.1">
    <property type="nucleotide sequence ID" value="NZ_RJVO01000003.1"/>
</dbReference>